<organism evidence="3 4">
    <name type="scientific">Cryptobacterium curtum (strain ATCC 700683 / DSM 15641 / CCUG 43107 / 12-3)</name>
    <dbReference type="NCBI Taxonomy" id="469378"/>
    <lineage>
        <taxon>Bacteria</taxon>
        <taxon>Bacillati</taxon>
        <taxon>Actinomycetota</taxon>
        <taxon>Coriobacteriia</taxon>
        <taxon>Eggerthellales</taxon>
        <taxon>Eggerthellaceae</taxon>
        <taxon>Cryptobacterium</taxon>
    </lineage>
</organism>
<gene>
    <name evidence="3" type="ordered locus">Ccur_05860</name>
</gene>
<proteinExistence type="predicted"/>
<dbReference type="CDD" id="cd02525">
    <property type="entry name" value="Succinoglycan_BP_ExoA"/>
    <property type="match status" value="1"/>
</dbReference>
<feature type="transmembrane region" description="Helical" evidence="1">
    <location>
        <begin position="261"/>
        <end position="281"/>
    </location>
</feature>
<keyword evidence="4" id="KW-1185">Reference proteome</keyword>
<protein>
    <submittedName>
        <fullName evidence="3">Glycosyl transferase</fullName>
    </submittedName>
</protein>
<dbReference type="PANTHER" id="PTHR43685:SF3">
    <property type="entry name" value="SLR2126 PROTEIN"/>
    <property type="match status" value="1"/>
</dbReference>
<keyword evidence="1" id="KW-0472">Membrane</keyword>
<dbReference type="PANTHER" id="PTHR43685">
    <property type="entry name" value="GLYCOSYLTRANSFERASE"/>
    <property type="match status" value="1"/>
</dbReference>
<dbReference type="RefSeq" id="WP_012802991.1">
    <property type="nucleotide sequence ID" value="NC_013170.1"/>
</dbReference>
<dbReference type="HOGENOM" id="CLU_025996_19_0_11"/>
<dbReference type="CAZy" id="GT2">
    <property type="family name" value="Glycosyltransferase Family 2"/>
</dbReference>
<keyword evidence="1" id="KW-1133">Transmembrane helix</keyword>
<feature type="domain" description="Glycosyltransferase 2-like" evidence="2">
    <location>
        <begin position="21"/>
        <end position="194"/>
    </location>
</feature>
<dbReference type="eggNOG" id="COG1215">
    <property type="taxonomic scope" value="Bacteria"/>
</dbReference>
<evidence type="ECO:0000313" key="4">
    <source>
        <dbReference type="Proteomes" id="UP000000954"/>
    </source>
</evidence>
<evidence type="ECO:0000259" key="2">
    <source>
        <dbReference type="Pfam" id="PF00535"/>
    </source>
</evidence>
<dbReference type="AlphaFoldDB" id="C7MN13"/>
<dbReference type="GO" id="GO:0016740">
    <property type="term" value="F:transferase activity"/>
    <property type="evidence" value="ECO:0007669"/>
    <property type="project" value="UniProtKB-KW"/>
</dbReference>
<dbReference type="SUPFAM" id="SSF53448">
    <property type="entry name" value="Nucleotide-diphospho-sugar transferases"/>
    <property type="match status" value="1"/>
</dbReference>
<dbReference type="KEGG" id="ccu:Ccur_05860"/>
<dbReference type="EMBL" id="CP001682">
    <property type="protein sequence ID" value="ACU94303.1"/>
    <property type="molecule type" value="Genomic_DNA"/>
</dbReference>
<dbReference type="OrthoDB" id="3655479at2"/>
<dbReference type="Pfam" id="PF00535">
    <property type="entry name" value="Glycos_transf_2"/>
    <property type="match status" value="1"/>
</dbReference>
<dbReference type="STRING" id="469378.Ccur_05860"/>
<dbReference type="InterPro" id="IPR001173">
    <property type="entry name" value="Glyco_trans_2-like"/>
</dbReference>
<reference evidence="3 4" key="1">
    <citation type="journal article" date="2009" name="Stand. Genomic Sci.">
        <title>Complete genome sequence of Cryptobacterium curtum type strain (12-3).</title>
        <authorList>
            <person name="Mavrommatis K."/>
            <person name="Pukall R."/>
            <person name="Rohde C."/>
            <person name="Chen F."/>
            <person name="Sims D."/>
            <person name="Brettin T."/>
            <person name="Kuske C."/>
            <person name="Detter J.C."/>
            <person name="Han C."/>
            <person name="Lapidus A."/>
            <person name="Copeland A."/>
            <person name="Glavina Del Rio T."/>
            <person name="Nolan M."/>
            <person name="Lucas S."/>
            <person name="Tice H."/>
            <person name="Cheng J.F."/>
            <person name="Bruce D."/>
            <person name="Goodwin L."/>
            <person name="Pitluck S."/>
            <person name="Ovchinnikova G."/>
            <person name="Pati A."/>
            <person name="Ivanova N."/>
            <person name="Chen A."/>
            <person name="Palaniappan K."/>
            <person name="Chain P."/>
            <person name="D'haeseleer P."/>
            <person name="Goker M."/>
            <person name="Bristow J."/>
            <person name="Eisen J.A."/>
            <person name="Markowitz V."/>
            <person name="Hugenholtz P."/>
            <person name="Rohde M."/>
            <person name="Klenk H.P."/>
            <person name="Kyrpides N.C."/>
        </authorList>
    </citation>
    <scope>NUCLEOTIDE SEQUENCE [LARGE SCALE GENOMIC DNA]</scope>
    <source>
        <strain evidence="4">ATCC 700683 / DSM 15641 / 12-3</strain>
    </source>
</reference>
<evidence type="ECO:0000313" key="3">
    <source>
        <dbReference type="EMBL" id="ACU94303.1"/>
    </source>
</evidence>
<name>C7MN13_CRYCD</name>
<evidence type="ECO:0000256" key="1">
    <source>
        <dbReference type="SAM" id="Phobius"/>
    </source>
</evidence>
<accession>C7MN13</accession>
<dbReference type="InterPro" id="IPR029044">
    <property type="entry name" value="Nucleotide-diphossugar_trans"/>
</dbReference>
<sequence length="351" mass="38766">MDSIQTSPDSAREPLGLITLGIVAYNEHDALPDILSDVLAQDFPRSYIEIILVDSASTDDTRAIMEEFAQTYSGVDNGFKSVRVLDNSARIIPAGWNVALRAFSGDAFLRIDAHARIPSDFVRMNVTVLNEGEYVCGGSRPATVSPDTPWTRTLLMAEESAFGSSVADYRQGSEKKYTSAVFLPAFRREVIERVGLYDERLLRTEDNDYCYRIRTAGFRIRFDARIHSTQVARNTLGGMMHQKYGNGYWVGRTAFIQPKCLHAYHFAPFVMVVGALVLALSAAITSWWIPLVGCVVLYLALCVVLAVRSAMKTDRRFAVFLALPLLFPCIHVSYGIGTSAGLLAGIACGRK</sequence>
<dbReference type="Proteomes" id="UP000000954">
    <property type="component" value="Chromosome"/>
</dbReference>
<dbReference type="Gene3D" id="3.90.550.10">
    <property type="entry name" value="Spore Coat Polysaccharide Biosynthesis Protein SpsA, Chain A"/>
    <property type="match status" value="1"/>
</dbReference>
<keyword evidence="1" id="KW-0812">Transmembrane</keyword>
<feature type="transmembrane region" description="Helical" evidence="1">
    <location>
        <begin position="319"/>
        <end position="347"/>
    </location>
</feature>
<feature type="transmembrane region" description="Helical" evidence="1">
    <location>
        <begin position="287"/>
        <end position="307"/>
    </location>
</feature>
<keyword evidence="3" id="KW-0808">Transferase</keyword>
<dbReference type="InterPro" id="IPR050834">
    <property type="entry name" value="Glycosyltransf_2"/>
</dbReference>